<accession>A0A943DHI7</accession>
<dbReference type="PROSITE" id="PS51257">
    <property type="entry name" value="PROKAR_LIPOPROTEIN"/>
    <property type="match status" value="1"/>
</dbReference>
<sequence length="317" mass="36898">MIVKKIFYLQIITILLIVTGCSTNHKELKASNKHFDDYYLYNPKADIKDFQFFNDKNGLVVEWKFDENEQKESLSATGNVERIRANSNFLIRQRERVRDLTANKKMKSDEYFYLDIYDLKNKKLSKKEVNLWKILVDYIGNDDFELVSTLPTIQKINGNDYSIIKTQKQKKYHFFILNLKTLKIDGEKTEQELKEKNRVYLTISTSDSGDAGVYPYDNSFWKDKSYKGNINLKESNLTAFELFSKPDAFAYKVINSENGAITNGKELIDLETGFLKQGVSVYDHAHLPGKFSIEGKETKISHFDDIQKYYNGLLDPN</sequence>
<protein>
    <recommendedName>
        <fullName evidence="3">Lipoprotein</fullName>
    </recommendedName>
</protein>
<gene>
    <name evidence="1" type="ORF">KHX87_09005</name>
</gene>
<organism evidence="1 2">
    <name type="scientific">Streptococcus parasanguinis</name>
    <dbReference type="NCBI Taxonomy" id="1318"/>
    <lineage>
        <taxon>Bacteria</taxon>
        <taxon>Bacillati</taxon>
        <taxon>Bacillota</taxon>
        <taxon>Bacilli</taxon>
        <taxon>Lactobacillales</taxon>
        <taxon>Streptococcaceae</taxon>
        <taxon>Streptococcus</taxon>
    </lineage>
</organism>
<evidence type="ECO:0000313" key="2">
    <source>
        <dbReference type="Proteomes" id="UP000709219"/>
    </source>
</evidence>
<comment type="caution">
    <text evidence="1">The sequence shown here is derived from an EMBL/GenBank/DDBJ whole genome shotgun (WGS) entry which is preliminary data.</text>
</comment>
<name>A0A943DHI7_STRPA</name>
<dbReference type="EMBL" id="JAGZFP010000024">
    <property type="protein sequence ID" value="MBS5359219.1"/>
    <property type="molecule type" value="Genomic_DNA"/>
</dbReference>
<dbReference type="AlphaFoldDB" id="A0A943DHI7"/>
<evidence type="ECO:0000313" key="1">
    <source>
        <dbReference type="EMBL" id="MBS5359219.1"/>
    </source>
</evidence>
<reference evidence="1" key="1">
    <citation type="submission" date="2021-02" db="EMBL/GenBank/DDBJ databases">
        <title>Infant gut strain persistence is associated with maternal origin, phylogeny, and functional potential including surface adhesion and iron acquisition.</title>
        <authorList>
            <person name="Lou Y.C."/>
        </authorList>
    </citation>
    <scope>NUCLEOTIDE SEQUENCE</scope>
    <source>
        <strain evidence="1">L3_098_011G1_dasL3_098_011G1_concoct_7</strain>
    </source>
</reference>
<proteinExistence type="predicted"/>
<dbReference type="Proteomes" id="UP000709219">
    <property type="component" value="Unassembled WGS sequence"/>
</dbReference>
<evidence type="ECO:0008006" key="3">
    <source>
        <dbReference type="Google" id="ProtNLM"/>
    </source>
</evidence>